<organism evidence="1 2">
    <name type="scientific">Pleurodeles waltl</name>
    <name type="common">Iberian ribbed newt</name>
    <dbReference type="NCBI Taxonomy" id="8319"/>
    <lineage>
        <taxon>Eukaryota</taxon>
        <taxon>Metazoa</taxon>
        <taxon>Chordata</taxon>
        <taxon>Craniata</taxon>
        <taxon>Vertebrata</taxon>
        <taxon>Euteleostomi</taxon>
        <taxon>Amphibia</taxon>
        <taxon>Batrachia</taxon>
        <taxon>Caudata</taxon>
        <taxon>Salamandroidea</taxon>
        <taxon>Salamandridae</taxon>
        <taxon>Pleurodelinae</taxon>
        <taxon>Pleurodeles</taxon>
    </lineage>
</organism>
<dbReference type="Proteomes" id="UP001066276">
    <property type="component" value="Chromosome 4_2"/>
</dbReference>
<protein>
    <submittedName>
        <fullName evidence="1">Uncharacterized protein</fullName>
    </submittedName>
</protein>
<keyword evidence="2" id="KW-1185">Reference proteome</keyword>
<sequence>MKNSCSSAGRATHARTVARVITRVCMENLHALVQMRMYQKKLQALVPSRLQWPFSKNDRSQRWGAEILYRSKCPCGTEITVRTALCPISETQNLKRRRLTYK</sequence>
<dbReference type="AlphaFoldDB" id="A0AAV7SLH8"/>
<gene>
    <name evidence="1" type="ORF">NDU88_005332</name>
</gene>
<comment type="caution">
    <text evidence="1">The sequence shown here is derived from an EMBL/GenBank/DDBJ whole genome shotgun (WGS) entry which is preliminary data.</text>
</comment>
<accession>A0AAV7SLH8</accession>
<dbReference type="EMBL" id="JANPWB010000008">
    <property type="protein sequence ID" value="KAJ1164900.1"/>
    <property type="molecule type" value="Genomic_DNA"/>
</dbReference>
<reference evidence="1" key="1">
    <citation type="journal article" date="2022" name="bioRxiv">
        <title>Sequencing and chromosome-scale assembly of the giantPleurodeles waltlgenome.</title>
        <authorList>
            <person name="Brown T."/>
            <person name="Elewa A."/>
            <person name="Iarovenko S."/>
            <person name="Subramanian E."/>
            <person name="Araus A.J."/>
            <person name="Petzold A."/>
            <person name="Susuki M."/>
            <person name="Suzuki K.-i.T."/>
            <person name="Hayashi T."/>
            <person name="Toyoda A."/>
            <person name="Oliveira C."/>
            <person name="Osipova E."/>
            <person name="Leigh N.D."/>
            <person name="Simon A."/>
            <person name="Yun M.H."/>
        </authorList>
    </citation>
    <scope>NUCLEOTIDE SEQUENCE</scope>
    <source>
        <strain evidence="1">20211129_DDA</strain>
        <tissue evidence="1">Liver</tissue>
    </source>
</reference>
<proteinExistence type="predicted"/>
<evidence type="ECO:0000313" key="1">
    <source>
        <dbReference type="EMBL" id="KAJ1164900.1"/>
    </source>
</evidence>
<name>A0AAV7SLH8_PLEWA</name>
<evidence type="ECO:0000313" key="2">
    <source>
        <dbReference type="Proteomes" id="UP001066276"/>
    </source>
</evidence>